<dbReference type="HAMAP" id="MF_00672">
    <property type="entry name" value="UPF0761"/>
    <property type="match status" value="1"/>
</dbReference>
<evidence type="ECO:0000256" key="6">
    <source>
        <dbReference type="ARBA" id="ARBA00023136"/>
    </source>
</evidence>
<dbReference type="EMBL" id="JBHSOG010000008">
    <property type="protein sequence ID" value="MFC5768312.1"/>
    <property type="molecule type" value="Genomic_DNA"/>
</dbReference>
<comment type="caution">
    <text evidence="8">The sequence shown here is derived from an EMBL/GenBank/DDBJ whole genome shotgun (WGS) entry which is preliminary data.</text>
</comment>
<evidence type="ECO:0000256" key="3">
    <source>
        <dbReference type="ARBA" id="ARBA00022519"/>
    </source>
</evidence>
<evidence type="ECO:0000313" key="8">
    <source>
        <dbReference type="EMBL" id="MFC5768312.1"/>
    </source>
</evidence>
<gene>
    <name evidence="8" type="ORF">ACFPTN_02910</name>
</gene>
<dbReference type="Proteomes" id="UP001595974">
    <property type="component" value="Unassembled WGS sequence"/>
</dbReference>
<reference evidence="9" key="1">
    <citation type="journal article" date="2019" name="Int. J. Syst. Evol. Microbiol.">
        <title>The Global Catalogue of Microorganisms (GCM) 10K type strain sequencing project: providing services to taxonomists for standard genome sequencing and annotation.</title>
        <authorList>
            <consortium name="The Broad Institute Genomics Platform"/>
            <consortium name="The Broad Institute Genome Sequencing Center for Infectious Disease"/>
            <person name="Wu L."/>
            <person name="Ma J."/>
        </authorList>
    </citation>
    <scope>NUCLEOTIDE SEQUENCE [LARGE SCALE GENOMIC DNA]</scope>
    <source>
        <strain evidence="9">SHR3</strain>
    </source>
</reference>
<keyword evidence="3" id="KW-0997">Cell inner membrane</keyword>
<sequence>MNSAAMRDFLRLFAERFTATRCPQVAGSLAFTTLLSLVPLVAVTLGVFGNLPGMDQLGTSLKTFLLQNLLPERAGRIITTYALQFSQKAGQLTLIGTAMLAVTALLLLGTIEKVFNLIWGVRRPRPMLMRLTVSWFVLTLGPVVFGASVIATGYLVTTSMEWADHLPWIGEIAARVLPPLLLGALFSFLYYAVPNHPVRPLHAAAGGLAAALVFFLMQRAFGMFIANFPTYTLIYGTFAALPIFLVWLYLSWTVILLGALVAATLPAFLERQRITRPFPGDRAWAAIGMLATLGHAQQSGRPAPFALLRGSAGLAEHAAESLLDGLCEAGWATRTEAGDWVLTRAARSIRIRAVIERFALDPRAWLAAAGEGASATVAHRLQEGLAASDMTLDELLRATPDGPASPAAQSA</sequence>
<keyword evidence="4 7" id="KW-0812">Transmembrane</keyword>
<comment type="similarity">
    <text evidence="7">Belongs to the UPF0761 family.</text>
</comment>
<evidence type="ECO:0000256" key="5">
    <source>
        <dbReference type="ARBA" id="ARBA00022989"/>
    </source>
</evidence>
<comment type="subcellular location">
    <subcellularLocation>
        <location evidence="1 7">Cell membrane</location>
        <topology evidence="1 7">Multi-pass membrane protein</topology>
    </subcellularLocation>
</comment>
<dbReference type="InterPro" id="IPR023679">
    <property type="entry name" value="UPF0761_bac"/>
</dbReference>
<proteinExistence type="inferred from homology"/>
<keyword evidence="6 7" id="KW-0472">Membrane</keyword>
<keyword evidence="9" id="KW-1185">Reference proteome</keyword>
<dbReference type="PANTHER" id="PTHR30213">
    <property type="entry name" value="INNER MEMBRANE PROTEIN YHJD"/>
    <property type="match status" value="1"/>
</dbReference>
<feature type="transmembrane region" description="Helical" evidence="7">
    <location>
        <begin position="176"/>
        <end position="193"/>
    </location>
</feature>
<evidence type="ECO:0000256" key="2">
    <source>
        <dbReference type="ARBA" id="ARBA00022475"/>
    </source>
</evidence>
<dbReference type="PANTHER" id="PTHR30213:SF0">
    <property type="entry name" value="UPF0761 MEMBRANE PROTEIN YIHY"/>
    <property type="match status" value="1"/>
</dbReference>
<dbReference type="InterPro" id="IPR017039">
    <property type="entry name" value="Virul_fac_BrkB"/>
</dbReference>
<evidence type="ECO:0000313" key="9">
    <source>
        <dbReference type="Proteomes" id="UP001595974"/>
    </source>
</evidence>
<accession>A0ABW1AMD7</accession>
<dbReference type="NCBIfam" id="TIGR00765">
    <property type="entry name" value="yihY_not_rbn"/>
    <property type="match status" value="1"/>
</dbReference>
<feature type="transmembrane region" description="Helical" evidence="7">
    <location>
        <begin position="132"/>
        <end position="156"/>
    </location>
</feature>
<evidence type="ECO:0000256" key="4">
    <source>
        <dbReference type="ARBA" id="ARBA00022692"/>
    </source>
</evidence>
<organism evidence="8 9">
    <name type="scientific">Thauera sinica</name>
    <dbReference type="NCBI Taxonomy" id="2665146"/>
    <lineage>
        <taxon>Bacteria</taxon>
        <taxon>Pseudomonadati</taxon>
        <taxon>Pseudomonadota</taxon>
        <taxon>Betaproteobacteria</taxon>
        <taxon>Rhodocyclales</taxon>
        <taxon>Zoogloeaceae</taxon>
        <taxon>Thauera</taxon>
    </lineage>
</organism>
<evidence type="ECO:0000256" key="1">
    <source>
        <dbReference type="ARBA" id="ARBA00004651"/>
    </source>
</evidence>
<feature type="transmembrane region" description="Helical" evidence="7">
    <location>
        <begin position="92"/>
        <end position="111"/>
    </location>
</feature>
<evidence type="ECO:0000256" key="7">
    <source>
        <dbReference type="HAMAP-Rule" id="MF_00672"/>
    </source>
</evidence>
<feature type="transmembrane region" description="Helical" evidence="7">
    <location>
        <begin position="25"/>
        <end position="48"/>
    </location>
</feature>
<protein>
    <recommendedName>
        <fullName evidence="7">UPF0761 membrane protein ACFPTN_02910</fullName>
    </recommendedName>
</protein>
<dbReference type="Pfam" id="PF03631">
    <property type="entry name" value="Virul_fac_BrkB"/>
    <property type="match status" value="1"/>
</dbReference>
<keyword evidence="5 7" id="KW-1133">Transmembrane helix</keyword>
<keyword evidence="2 7" id="KW-1003">Cell membrane</keyword>
<name>A0ABW1AMD7_9RHOO</name>
<feature type="transmembrane region" description="Helical" evidence="7">
    <location>
        <begin position="205"/>
        <end position="226"/>
    </location>
</feature>
<feature type="transmembrane region" description="Helical" evidence="7">
    <location>
        <begin position="246"/>
        <end position="269"/>
    </location>
</feature>
<dbReference type="RefSeq" id="WP_096445674.1">
    <property type="nucleotide sequence ID" value="NZ_JBHSOG010000008.1"/>
</dbReference>